<reference evidence="4 5" key="1">
    <citation type="submission" date="2019-12" db="EMBL/GenBank/DDBJ databases">
        <authorList>
            <person name="Scholz U."/>
            <person name="Mascher M."/>
            <person name="Fiebig A."/>
        </authorList>
    </citation>
    <scope>NUCLEOTIDE SEQUENCE</scope>
</reference>
<dbReference type="PANTHER" id="PTHR33076">
    <property type="entry name" value="NON-SPECIFIC LIPID-TRANSFER PROTEIN 2-RELATED"/>
    <property type="match status" value="1"/>
</dbReference>
<evidence type="ECO:0000313" key="4">
    <source>
        <dbReference type="EMBL" id="CAA2630004.1"/>
    </source>
</evidence>
<evidence type="ECO:0000259" key="3">
    <source>
        <dbReference type="SMART" id="SM00499"/>
    </source>
</evidence>
<dbReference type="InterPro" id="IPR036312">
    <property type="entry name" value="Bifun_inhib/LTP/seed_sf"/>
</dbReference>
<proteinExistence type="inferred from homology"/>
<sequence length="116" mass="11615">MAAGGVRALVAFVVLCLLAAAPCANAAVSCPKVASSIAPCVNYIRGKGPLTPACCNGVRALNSQAKTPADRRATCNCLKSYAGKISGLNPSLTSGLPGKCGVSVPYPISTTTDCTK</sequence>
<dbReference type="CDD" id="cd01960">
    <property type="entry name" value="nsLTP1"/>
    <property type="match status" value="1"/>
</dbReference>
<dbReference type="SUPFAM" id="SSF47699">
    <property type="entry name" value="Bifunctional inhibitor/lipid-transfer protein/seed storage 2S albumin"/>
    <property type="match status" value="1"/>
</dbReference>
<dbReference type="AlphaFoldDB" id="A0A7I8JGH4"/>
<dbReference type="GO" id="GO:0008289">
    <property type="term" value="F:lipid binding"/>
    <property type="evidence" value="ECO:0007669"/>
    <property type="project" value="UniProtKB-KW"/>
</dbReference>
<name>A0A7I8JGH4_SPIIN</name>
<keyword evidence="5" id="KW-1185">Reference proteome</keyword>
<comment type="function">
    <text evidence="1">Plant non-specific lipid-transfer proteins transfer phospholipids as well as galactolipids across membranes. May play a role in wax or cutin deposition in the cell walls of expanding epidermal cells and certain secretory tissues.</text>
</comment>
<evidence type="ECO:0000256" key="2">
    <source>
        <dbReference type="SAM" id="SignalP"/>
    </source>
</evidence>
<dbReference type="InterPro" id="IPR016140">
    <property type="entry name" value="Bifunc_inhib/LTP/seed_store"/>
</dbReference>
<comment type="similarity">
    <text evidence="1">Belongs to the plant LTP family.</text>
</comment>
<dbReference type="InterPro" id="IPR000528">
    <property type="entry name" value="Plant_nsLTP"/>
</dbReference>
<dbReference type="Gene3D" id="1.10.110.10">
    <property type="entry name" value="Plant lipid-transfer and hydrophobic proteins"/>
    <property type="match status" value="1"/>
</dbReference>
<accession>A0A7I8JGH4</accession>
<keyword evidence="1" id="KW-0813">Transport</keyword>
<gene>
    <name evidence="4" type="ORF">SI7747_12015642</name>
</gene>
<dbReference type="PRINTS" id="PR00382">
    <property type="entry name" value="LIPIDTRNSFER"/>
</dbReference>
<dbReference type="EMBL" id="CACRZD030000012">
    <property type="protein sequence ID" value="CAA6669247.1"/>
    <property type="molecule type" value="Genomic_DNA"/>
</dbReference>
<dbReference type="EMBL" id="LR743599">
    <property type="protein sequence ID" value="CAA2630004.1"/>
    <property type="molecule type" value="Genomic_DNA"/>
</dbReference>
<evidence type="ECO:0000313" key="5">
    <source>
        <dbReference type="Proteomes" id="UP001189122"/>
    </source>
</evidence>
<protein>
    <recommendedName>
        <fullName evidence="1">Non-specific lipid-transfer protein</fullName>
    </recommendedName>
</protein>
<dbReference type="GO" id="GO:0006869">
    <property type="term" value="P:lipid transport"/>
    <property type="evidence" value="ECO:0007669"/>
    <property type="project" value="InterPro"/>
</dbReference>
<dbReference type="PROSITE" id="PS51257">
    <property type="entry name" value="PROKAR_LIPOPROTEIN"/>
    <property type="match status" value="1"/>
</dbReference>
<feature type="chain" id="PRO_5029739354" description="Non-specific lipid-transfer protein" evidence="2">
    <location>
        <begin position="27"/>
        <end position="116"/>
    </location>
</feature>
<feature type="domain" description="Bifunctional inhibitor/plant lipid transfer protein/seed storage helical" evidence="3">
    <location>
        <begin position="30"/>
        <end position="114"/>
    </location>
</feature>
<dbReference type="Pfam" id="PF00234">
    <property type="entry name" value="Tryp_alpha_amyl"/>
    <property type="match status" value="1"/>
</dbReference>
<keyword evidence="1" id="KW-0446">Lipid-binding</keyword>
<dbReference type="Proteomes" id="UP001189122">
    <property type="component" value="Unassembled WGS sequence"/>
</dbReference>
<evidence type="ECO:0000256" key="1">
    <source>
        <dbReference type="RuleBase" id="RU000628"/>
    </source>
</evidence>
<organism evidence="4">
    <name type="scientific">Spirodela intermedia</name>
    <name type="common">Intermediate duckweed</name>
    <dbReference type="NCBI Taxonomy" id="51605"/>
    <lineage>
        <taxon>Eukaryota</taxon>
        <taxon>Viridiplantae</taxon>
        <taxon>Streptophyta</taxon>
        <taxon>Embryophyta</taxon>
        <taxon>Tracheophyta</taxon>
        <taxon>Spermatophyta</taxon>
        <taxon>Magnoliopsida</taxon>
        <taxon>Liliopsida</taxon>
        <taxon>Araceae</taxon>
        <taxon>Lemnoideae</taxon>
        <taxon>Spirodela</taxon>
    </lineage>
</organism>
<feature type="signal peptide" evidence="2">
    <location>
        <begin position="1"/>
        <end position="26"/>
    </location>
</feature>
<keyword evidence="2" id="KW-0732">Signal</keyword>
<dbReference type="SMART" id="SM00499">
    <property type="entry name" value="AAI"/>
    <property type="match status" value="1"/>
</dbReference>